<dbReference type="EMBL" id="CAJVPZ010013341">
    <property type="protein sequence ID" value="CAG8648043.1"/>
    <property type="molecule type" value="Genomic_DNA"/>
</dbReference>
<reference evidence="1" key="1">
    <citation type="submission" date="2021-06" db="EMBL/GenBank/DDBJ databases">
        <authorList>
            <person name="Kallberg Y."/>
            <person name="Tangrot J."/>
            <person name="Rosling A."/>
        </authorList>
    </citation>
    <scope>NUCLEOTIDE SEQUENCE</scope>
    <source>
        <strain evidence="1">IN212</strain>
    </source>
</reference>
<accession>A0A9N9H076</accession>
<gene>
    <name evidence="1" type="ORF">RFULGI_LOCUS8334</name>
</gene>
<name>A0A9N9H076_9GLOM</name>
<organism evidence="1 2">
    <name type="scientific">Racocetra fulgida</name>
    <dbReference type="NCBI Taxonomy" id="60492"/>
    <lineage>
        <taxon>Eukaryota</taxon>
        <taxon>Fungi</taxon>
        <taxon>Fungi incertae sedis</taxon>
        <taxon>Mucoromycota</taxon>
        <taxon>Glomeromycotina</taxon>
        <taxon>Glomeromycetes</taxon>
        <taxon>Diversisporales</taxon>
        <taxon>Gigasporaceae</taxon>
        <taxon>Racocetra</taxon>
    </lineage>
</organism>
<dbReference type="AlphaFoldDB" id="A0A9N9H076"/>
<proteinExistence type="predicted"/>
<protein>
    <submittedName>
        <fullName evidence="1">11466_t:CDS:1</fullName>
    </submittedName>
</protein>
<dbReference type="Proteomes" id="UP000789396">
    <property type="component" value="Unassembled WGS sequence"/>
</dbReference>
<feature type="non-terminal residue" evidence="1">
    <location>
        <position position="1"/>
    </location>
</feature>
<comment type="caution">
    <text evidence="1">The sequence shown here is derived from an EMBL/GenBank/DDBJ whole genome shotgun (WGS) entry which is preliminary data.</text>
</comment>
<evidence type="ECO:0000313" key="1">
    <source>
        <dbReference type="EMBL" id="CAG8648043.1"/>
    </source>
</evidence>
<sequence>LSEESESAKCLLKMTKKVLEQNASIMEKQEALEVMLSQLTNSVKDLRSSYNLDVIVEEDDKTYFQMVAKRVFGRQPTKNQYAVTHAILHNLFNSEITKIKFDKKYLT</sequence>
<evidence type="ECO:0000313" key="2">
    <source>
        <dbReference type="Proteomes" id="UP000789396"/>
    </source>
</evidence>
<keyword evidence="2" id="KW-1185">Reference proteome</keyword>